<evidence type="ECO:0000256" key="6">
    <source>
        <dbReference type="SAM" id="Phobius"/>
    </source>
</evidence>
<dbReference type="AlphaFoldDB" id="A0A3A2ZCI2"/>
<dbReference type="Proteomes" id="UP000266188">
    <property type="component" value="Unassembled WGS sequence"/>
</dbReference>
<organism evidence="7 8">
    <name type="scientific">Aspergillus sclerotialis</name>
    <dbReference type="NCBI Taxonomy" id="2070753"/>
    <lineage>
        <taxon>Eukaryota</taxon>
        <taxon>Fungi</taxon>
        <taxon>Dikarya</taxon>
        <taxon>Ascomycota</taxon>
        <taxon>Pezizomycotina</taxon>
        <taxon>Eurotiomycetes</taxon>
        <taxon>Eurotiomycetidae</taxon>
        <taxon>Eurotiales</taxon>
        <taxon>Aspergillaceae</taxon>
        <taxon>Aspergillus</taxon>
        <taxon>Aspergillus subgen. Polypaecilum</taxon>
    </lineage>
</organism>
<feature type="region of interest" description="Disordered" evidence="5">
    <location>
        <begin position="178"/>
        <end position="225"/>
    </location>
</feature>
<keyword evidence="4 6" id="KW-0472">Membrane</keyword>
<accession>A0A3A2ZCI2</accession>
<proteinExistence type="predicted"/>
<reference evidence="8" key="1">
    <citation type="submission" date="2017-02" db="EMBL/GenBank/DDBJ databases">
        <authorList>
            <person name="Tafer H."/>
            <person name="Lopandic K."/>
        </authorList>
    </citation>
    <scope>NUCLEOTIDE SEQUENCE [LARGE SCALE GENOMIC DNA]</scope>
    <source>
        <strain evidence="8">CBS 366.77</strain>
    </source>
</reference>
<keyword evidence="8" id="KW-1185">Reference proteome</keyword>
<comment type="caution">
    <text evidence="7">The sequence shown here is derived from an EMBL/GenBank/DDBJ whole genome shotgun (WGS) entry which is preliminary data.</text>
</comment>
<evidence type="ECO:0000256" key="1">
    <source>
        <dbReference type="ARBA" id="ARBA00004167"/>
    </source>
</evidence>
<dbReference type="STRING" id="2070753.A0A3A2ZCI2"/>
<dbReference type="PANTHER" id="PTHR15549">
    <property type="entry name" value="PAIRED IMMUNOGLOBULIN-LIKE TYPE 2 RECEPTOR"/>
    <property type="match status" value="1"/>
</dbReference>
<evidence type="ECO:0000313" key="7">
    <source>
        <dbReference type="EMBL" id="RJE20838.1"/>
    </source>
</evidence>
<evidence type="ECO:0000256" key="2">
    <source>
        <dbReference type="ARBA" id="ARBA00022692"/>
    </source>
</evidence>
<feature type="region of interest" description="Disordered" evidence="5">
    <location>
        <begin position="117"/>
        <end position="143"/>
    </location>
</feature>
<keyword evidence="3 6" id="KW-1133">Transmembrane helix</keyword>
<evidence type="ECO:0000256" key="5">
    <source>
        <dbReference type="SAM" id="MobiDB-lite"/>
    </source>
</evidence>
<dbReference type="InterPro" id="IPR051694">
    <property type="entry name" value="Immunoregulatory_rcpt-like"/>
</dbReference>
<sequence length="225" mass="23772">MDGYSLRRNNSCHAADQELNCGKTWGTFHRCCPFGTNCAKDGQCRTTNLPPEEKRCANSSWSLYYANDYFCCDYRQKAFKWKENSYVGCAPEGFHLDNALTTLPAIVSGITATSTSTIASSTSQTAGPTTSAASSDSSSSGTNKGAIAGGVVGGVAGVAIIGILFWFVMRRRARSLGNDGSGLPASEVSATSPGPQIVEASNDGLVHEVDGRPEVKHPVHELPAQ</sequence>
<comment type="subcellular location">
    <subcellularLocation>
        <location evidence="1">Membrane</location>
        <topology evidence="1">Single-pass membrane protein</topology>
    </subcellularLocation>
</comment>
<dbReference type="GO" id="GO:0016020">
    <property type="term" value="C:membrane"/>
    <property type="evidence" value="ECO:0007669"/>
    <property type="project" value="UniProtKB-SubCell"/>
</dbReference>
<dbReference type="EMBL" id="MVGC01000273">
    <property type="protein sequence ID" value="RJE20838.1"/>
    <property type="molecule type" value="Genomic_DNA"/>
</dbReference>
<evidence type="ECO:0000256" key="4">
    <source>
        <dbReference type="ARBA" id="ARBA00023136"/>
    </source>
</evidence>
<evidence type="ECO:0008006" key="9">
    <source>
        <dbReference type="Google" id="ProtNLM"/>
    </source>
</evidence>
<evidence type="ECO:0000313" key="8">
    <source>
        <dbReference type="Proteomes" id="UP000266188"/>
    </source>
</evidence>
<feature type="transmembrane region" description="Helical" evidence="6">
    <location>
        <begin position="146"/>
        <end position="168"/>
    </location>
</feature>
<keyword evidence="2 6" id="KW-0812">Transmembrane</keyword>
<evidence type="ECO:0000256" key="3">
    <source>
        <dbReference type="ARBA" id="ARBA00022989"/>
    </source>
</evidence>
<dbReference type="OrthoDB" id="4779287at2759"/>
<gene>
    <name evidence="7" type="ORF">PHISCL_06829</name>
</gene>
<feature type="compositionally biased region" description="Basic and acidic residues" evidence="5">
    <location>
        <begin position="205"/>
        <end position="225"/>
    </location>
</feature>
<name>A0A3A2ZCI2_9EURO</name>
<protein>
    <recommendedName>
        <fullName evidence="9">Glycophorin A domain protein</fullName>
    </recommendedName>
</protein>
<dbReference type="GO" id="GO:0071944">
    <property type="term" value="C:cell periphery"/>
    <property type="evidence" value="ECO:0007669"/>
    <property type="project" value="UniProtKB-ARBA"/>
</dbReference>